<keyword evidence="9" id="KW-1185">Reference proteome</keyword>
<evidence type="ECO:0000313" key="8">
    <source>
        <dbReference type="EMBL" id="MFC3124469.1"/>
    </source>
</evidence>
<dbReference type="InterPro" id="IPR012338">
    <property type="entry name" value="Beta-lactam/transpept-like"/>
</dbReference>
<dbReference type="GO" id="GO:0008800">
    <property type="term" value="F:beta-lactamase activity"/>
    <property type="evidence" value="ECO:0007669"/>
    <property type="project" value="UniProtKB-EC"/>
</dbReference>
<evidence type="ECO:0000256" key="6">
    <source>
        <dbReference type="RuleBase" id="RU361140"/>
    </source>
</evidence>
<dbReference type="EMBL" id="JBHRTN010000007">
    <property type="protein sequence ID" value="MFC3124469.1"/>
    <property type="molecule type" value="Genomic_DNA"/>
</dbReference>
<gene>
    <name evidence="8" type="primary">ampC</name>
    <name evidence="8" type="ORF">ACFOD4_05290</name>
</gene>
<evidence type="ECO:0000256" key="5">
    <source>
        <dbReference type="ARBA" id="ARBA00023251"/>
    </source>
</evidence>
<dbReference type="EC" id="3.5.2.6" evidence="3 6"/>
<dbReference type="InterPro" id="IPR001466">
    <property type="entry name" value="Beta-lactam-related"/>
</dbReference>
<dbReference type="PROSITE" id="PS00336">
    <property type="entry name" value="BETA_LACTAMASE_C"/>
    <property type="match status" value="1"/>
</dbReference>
<evidence type="ECO:0000256" key="4">
    <source>
        <dbReference type="ARBA" id="ARBA00022801"/>
    </source>
</evidence>
<evidence type="ECO:0000313" key="9">
    <source>
        <dbReference type="Proteomes" id="UP001595593"/>
    </source>
</evidence>
<comment type="similarity">
    <text evidence="2 6">Belongs to the class-C beta-lactamase family.</text>
</comment>
<dbReference type="InterPro" id="IPR050491">
    <property type="entry name" value="AmpC-like"/>
</dbReference>
<dbReference type="RefSeq" id="WP_379595258.1">
    <property type="nucleotide sequence ID" value="NZ_JBHRTN010000007.1"/>
</dbReference>
<dbReference type="SUPFAM" id="SSF56601">
    <property type="entry name" value="beta-lactamase/transpeptidase-like"/>
    <property type="match status" value="1"/>
</dbReference>
<comment type="caution">
    <text evidence="8">The sequence shown here is derived from an EMBL/GenBank/DDBJ whole genome shotgun (WGS) entry which is preliminary data.</text>
</comment>
<dbReference type="InterPro" id="IPR058136">
    <property type="entry name" value="AmpC"/>
</dbReference>
<dbReference type="InterPro" id="IPR001586">
    <property type="entry name" value="Beta-lactam_class-C_AS"/>
</dbReference>
<dbReference type="Gene3D" id="3.40.710.10">
    <property type="entry name" value="DD-peptidase/beta-lactamase superfamily"/>
    <property type="match status" value="1"/>
</dbReference>
<proteinExistence type="inferred from homology"/>
<evidence type="ECO:0000256" key="3">
    <source>
        <dbReference type="ARBA" id="ARBA00012865"/>
    </source>
</evidence>
<evidence type="ECO:0000256" key="1">
    <source>
        <dbReference type="ARBA" id="ARBA00001526"/>
    </source>
</evidence>
<dbReference type="PANTHER" id="PTHR46825">
    <property type="entry name" value="D-ALANYL-D-ALANINE-CARBOXYPEPTIDASE/ENDOPEPTIDASE AMPH"/>
    <property type="match status" value="1"/>
</dbReference>
<feature type="domain" description="Beta-lactamase-related" evidence="7">
    <location>
        <begin position="49"/>
        <end position="393"/>
    </location>
</feature>
<dbReference type="PANTHER" id="PTHR46825:SF8">
    <property type="entry name" value="BETA-LACTAMASE-RELATED"/>
    <property type="match status" value="1"/>
</dbReference>
<organism evidence="8 9">
    <name type="scientific">Teichococcus globiformis</name>
    <dbReference type="NCBI Taxonomy" id="2307229"/>
    <lineage>
        <taxon>Bacteria</taxon>
        <taxon>Pseudomonadati</taxon>
        <taxon>Pseudomonadota</taxon>
        <taxon>Alphaproteobacteria</taxon>
        <taxon>Acetobacterales</taxon>
        <taxon>Roseomonadaceae</taxon>
        <taxon>Roseomonas</taxon>
    </lineage>
</organism>
<dbReference type="NCBIfam" id="NF033085">
    <property type="entry name" value="bla_class_C"/>
    <property type="match status" value="1"/>
</dbReference>
<sequence>MLGFGSVRRVADGGHGVLGRREWMVGMVAAGLMPAAARSAEPLSAVVGRHFEPLLAAHAVPGMSIAVLHRGDAHLFSYGTTSAAGGDKVTDSTLFELGSISKIFTATLGGLAEALGRIAPGDHPGQHLPDLRGTPIDAATLLQLGTYTAGGLPLQFPDGLQGEAAILRFFSAWRPEALPGTQRRYSNPSIGLFGHVAARAMGGAYAELAERELFPALGLRDTYIHVPRAAMPRYAWGHGRNGDPIRVAAGPLDAEAYGVKSTAADMLRFLQAQLHPDGLPSALRHAIAITHEPRYRSGALVQALGWERYSWPAPLERLLEGNSPAMALQPHRVETPVPQNGRGTLLNKTGSTNGFGAYVALLPEHGTGLAMLANRNLPNAERVRAAHAVLSALA</sequence>
<accession>A0ABV7FVQ8</accession>
<dbReference type="Proteomes" id="UP001595593">
    <property type="component" value="Unassembled WGS sequence"/>
</dbReference>
<dbReference type="Pfam" id="PF00144">
    <property type="entry name" value="Beta-lactamase"/>
    <property type="match status" value="1"/>
</dbReference>
<protein>
    <recommendedName>
        <fullName evidence="3 6">Beta-lactamase</fullName>
        <ecNumber evidence="3 6">3.5.2.6</ecNumber>
    </recommendedName>
</protein>
<comment type="catalytic activity">
    <reaction evidence="1 6">
        <text>a beta-lactam + H2O = a substituted beta-amino acid</text>
        <dbReference type="Rhea" id="RHEA:20401"/>
        <dbReference type="ChEBI" id="CHEBI:15377"/>
        <dbReference type="ChEBI" id="CHEBI:35627"/>
        <dbReference type="ChEBI" id="CHEBI:140347"/>
        <dbReference type="EC" id="3.5.2.6"/>
    </reaction>
</comment>
<keyword evidence="5 6" id="KW-0046">Antibiotic resistance</keyword>
<keyword evidence="4 6" id="KW-0378">Hydrolase</keyword>
<reference evidence="9" key="1">
    <citation type="journal article" date="2019" name="Int. J. Syst. Evol. Microbiol.">
        <title>The Global Catalogue of Microorganisms (GCM) 10K type strain sequencing project: providing services to taxonomists for standard genome sequencing and annotation.</title>
        <authorList>
            <consortium name="The Broad Institute Genomics Platform"/>
            <consortium name="The Broad Institute Genome Sequencing Center for Infectious Disease"/>
            <person name="Wu L."/>
            <person name="Ma J."/>
        </authorList>
    </citation>
    <scope>NUCLEOTIDE SEQUENCE [LARGE SCALE GENOMIC DNA]</scope>
    <source>
        <strain evidence="9">KCTC 52094</strain>
    </source>
</reference>
<evidence type="ECO:0000259" key="7">
    <source>
        <dbReference type="Pfam" id="PF00144"/>
    </source>
</evidence>
<name>A0ABV7FVQ8_9PROT</name>
<evidence type="ECO:0000256" key="2">
    <source>
        <dbReference type="ARBA" id="ARBA00007840"/>
    </source>
</evidence>